<dbReference type="EMBL" id="JACTNZ010000010">
    <property type="protein sequence ID" value="KAG5527126.1"/>
    <property type="molecule type" value="Genomic_DNA"/>
</dbReference>
<gene>
    <name evidence="1" type="ORF">RHGRI_028146</name>
</gene>
<evidence type="ECO:0008006" key="3">
    <source>
        <dbReference type="Google" id="ProtNLM"/>
    </source>
</evidence>
<reference evidence="1" key="1">
    <citation type="submission" date="2020-08" db="EMBL/GenBank/DDBJ databases">
        <title>Plant Genome Project.</title>
        <authorList>
            <person name="Zhang R.-G."/>
        </authorList>
    </citation>
    <scope>NUCLEOTIDE SEQUENCE</scope>
    <source>
        <strain evidence="1">WSP0</strain>
        <tissue evidence="1">Leaf</tissue>
    </source>
</reference>
<evidence type="ECO:0000313" key="2">
    <source>
        <dbReference type="Proteomes" id="UP000823749"/>
    </source>
</evidence>
<protein>
    <recommendedName>
        <fullName evidence="3">F-box domain-containing protein</fullName>
    </recommendedName>
</protein>
<dbReference type="PANTHER" id="PTHR34145:SF28">
    <property type="entry name" value="F-BOX DOMAIN-CONTAINING PROTEIN"/>
    <property type="match status" value="1"/>
</dbReference>
<dbReference type="InterPro" id="IPR053772">
    <property type="entry name" value="At1g61320/At1g61330-like"/>
</dbReference>
<dbReference type="AlphaFoldDB" id="A0AAV6IEL6"/>
<organism evidence="1 2">
    <name type="scientific">Rhododendron griersonianum</name>
    <dbReference type="NCBI Taxonomy" id="479676"/>
    <lineage>
        <taxon>Eukaryota</taxon>
        <taxon>Viridiplantae</taxon>
        <taxon>Streptophyta</taxon>
        <taxon>Embryophyta</taxon>
        <taxon>Tracheophyta</taxon>
        <taxon>Spermatophyta</taxon>
        <taxon>Magnoliopsida</taxon>
        <taxon>eudicotyledons</taxon>
        <taxon>Gunneridae</taxon>
        <taxon>Pentapetalae</taxon>
        <taxon>asterids</taxon>
        <taxon>Ericales</taxon>
        <taxon>Ericaceae</taxon>
        <taxon>Ericoideae</taxon>
        <taxon>Rhodoreae</taxon>
        <taxon>Rhododendron</taxon>
    </lineage>
</organism>
<accession>A0AAV6IEL6</accession>
<name>A0AAV6IEL6_9ERIC</name>
<proteinExistence type="predicted"/>
<keyword evidence="2" id="KW-1185">Reference proteome</keyword>
<dbReference type="Proteomes" id="UP000823749">
    <property type="component" value="Chromosome 10"/>
</dbReference>
<evidence type="ECO:0000313" key="1">
    <source>
        <dbReference type="EMBL" id="KAG5527126.1"/>
    </source>
</evidence>
<sequence length="253" mass="29164">MTTTNNHLKRQKGTMLTEEEKISSYKFMEPFTEKAPAQNNDAVVASMDLFPDRILSDIISLLTIRDAVRTSTRILTFRVSLCVGREFSYETGQWISLAVRLGVESLQLHFSCNPFLFEAAAAKPVECKHKEYYIFPCHLLPPSEESMLKHLFLQSSRNLEKLQLLVEYNRSLGYLFSQLGKVVPHVKALSVISPTDWIERIPECLLTFTKVKKLELYFYKRTVFHIPNIFAVLEACPLLQNFHLMVSIIVLLF</sequence>
<comment type="caution">
    <text evidence="1">The sequence shown here is derived from an EMBL/GenBank/DDBJ whole genome shotgun (WGS) entry which is preliminary data.</text>
</comment>
<dbReference type="PANTHER" id="PTHR34145">
    <property type="entry name" value="OS02G0105600 PROTEIN"/>
    <property type="match status" value="1"/>
</dbReference>